<gene>
    <name evidence="2" type="ORF">K466DRAFT_59959</name>
</gene>
<feature type="region of interest" description="Disordered" evidence="1">
    <location>
        <begin position="117"/>
        <end position="141"/>
    </location>
</feature>
<dbReference type="EMBL" id="ML210976">
    <property type="protein sequence ID" value="TFK93822.1"/>
    <property type="molecule type" value="Genomic_DNA"/>
</dbReference>
<organism evidence="2 3">
    <name type="scientific">Polyporus arcularius HHB13444</name>
    <dbReference type="NCBI Taxonomy" id="1314778"/>
    <lineage>
        <taxon>Eukaryota</taxon>
        <taxon>Fungi</taxon>
        <taxon>Dikarya</taxon>
        <taxon>Basidiomycota</taxon>
        <taxon>Agaricomycotina</taxon>
        <taxon>Agaricomycetes</taxon>
        <taxon>Polyporales</taxon>
        <taxon>Polyporaceae</taxon>
        <taxon>Polyporus</taxon>
    </lineage>
</organism>
<dbReference type="Proteomes" id="UP000308197">
    <property type="component" value="Unassembled WGS sequence"/>
</dbReference>
<evidence type="ECO:0000256" key="1">
    <source>
        <dbReference type="SAM" id="MobiDB-lite"/>
    </source>
</evidence>
<protein>
    <submittedName>
        <fullName evidence="2">Uncharacterized protein</fullName>
    </submittedName>
</protein>
<evidence type="ECO:0000313" key="2">
    <source>
        <dbReference type="EMBL" id="TFK93822.1"/>
    </source>
</evidence>
<accession>A0A5C3PWA9</accession>
<name>A0A5C3PWA9_9APHY</name>
<dbReference type="AlphaFoldDB" id="A0A5C3PWA9"/>
<dbReference type="InParanoid" id="A0A5C3PWA9"/>
<keyword evidence="3" id="KW-1185">Reference proteome</keyword>
<feature type="compositionally biased region" description="Basic and acidic residues" evidence="1">
    <location>
        <begin position="119"/>
        <end position="131"/>
    </location>
</feature>
<proteinExistence type="predicted"/>
<reference evidence="2 3" key="1">
    <citation type="journal article" date="2019" name="Nat. Ecol. Evol.">
        <title>Megaphylogeny resolves global patterns of mushroom evolution.</title>
        <authorList>
            <person name="Varga T."/>
            <person name="Krizsan K."/>
            <person name="Foldi C."/>
            <person name="Dima B."/>
            <person name="Sanchez-Garcia M."/>
            <person name="Sanchez-Ramirez S."/>
            <person name="Szollosi G.J."/>
            <person name="Szarkandi J.G."/>
            <person name="Papp V."/>
            <person name="Albert L."/>
            <person name="Andreopoulos W."/>
            <person name="Angelini C."/>
            <person name="Antonin V."/>
            <person name="Barry K.W."/>
            <person name="Bougher N.L."/>
            <person name="Buchanan P."/>
            <person name="Buyck B."/>
            <person name="Bense V."/>
            <person name="Catcheside P."/>
            <person name="Chovatia M."/>
            <person name="Cooper J."/>
            <person name="Damon W."/>
            <person name="Desjardin D."/>
            <person name="Finy P."/>
            <person name="Geml J."/>
            <person name="Haridas S."/>
            <person name="Hughes K."/>
            <person name="Justo A."/>
            <person name="Karasinski D."/>
            <person name="Kautmanova I."/>
            <person name="Kiss B."/>
            <person name="Kocsube S."/>
            <person name="Kotiranta H."/>
            <person name="LaButti K.M."/>
            <person name="Lechner B.E."/>
            <person name="Liimatainen K."/>
            <person name="Lipzen A."/>
            <person name="Lukacs Z."/>
            <person name="Mihaltcheva S."/>
            <person name="Morgado L.N."/>
            <person name="Niskanen T."/>
            <person name="Noordeloos M.E."/>
            <person name="Ohm R.A."/>
            <person name="Ortiz-Santana B."/>
            <person name="Ovrebo C."/>
            <person name="Racz N."/>
            <person name="Riley R."/>
            <person name="Savchenko A."/>
            <person name="Shiryaev A."/>
            <person name="Soop K."/>
            <person name="Spirin V."/>
            <person name="Szebenyi C."/>
            <person name="Tomsovsky M."/>
            <person name="Tulloss R.E."/>
            <person name="Uehling J."/>
            <person name="Grigoriev I.V."/>
            <person name="Vagvolgyi C."/>
            <person name="Papp T."/>
            <person name="Martin F.M."/>
            <person name="Miettinen O."/>
            <person name="Hibbett D.S."/>
            <person name="Nagy L.G."/>
        </authorList>
    </citation>
    <scope>NUCLEOTIDE SEQUENCE [LARGE SCALE GENOMIC DNA]</scope>
    <source>
        <strain evidence="2 3">HHB13444</strain>
    </source>
</reference>
<sequence>MRLNTCIRCRDAFPRPCRLCAQARPLQVSRTNAPRHYMRVVVRIYDATRSPASITVLLATVDHQLSPHEVLEGERTVYASEAVLGPGIVVPGVRKVGSVVVDEQGCLGQVGILGAESAGGEREGHGDDRKTTPGYISPQDEVTSTQLRRPSSILRRMRSRAFRLVRSRRVRDYCLLRSRTGSSAPPRADHQGRELRNNSLAVLYPHKGIYSLHSTVARAYIVWLE</sequence>
<evidence type="ECO:0000313" key="3">
    <source>
        <dbReference type="Proteomes" id="UP000308197"/>
    </source>
</evidence>